<dbReference type="Pfam" id="PF03422">
    <property type="entry name" value="CBM_6"/>
    <property type="match status" value="1"/>
</dbReference>
<dbReference type="InterPro" id="IPR024535">
    <property type="entry name" value="RHGA/B-epi-like_pectate_lyase"/>
</dbReference>
<sequence>MLYSLAPAWVDILLTLFTSSFWLPTVAAASNTSIFWLEQIKHQGVAAFNPDEQYTVFRNVKDFGAMGDGVHDDTDAINAAISTGNRCSQWDCQSSTTTAAVVYFPSGIYLISSALIDYYETQIIGNPNDLPVLKAATNFTTNVTGGALLEGSEGNWTANNIFYRQVRNLELDLRSLSPDTSISAINWPTAQATSLSNLVIRLSDSPGTNHLGISSLSGGGGFMSDIIVHGGSSALYMKAGNPTVRNLTVRNAATAINVPWVWGSLYSNVNIDNCSIGVDMSDIGQEGALTFIDSSISNTTVGFLMSYNSSPDSTSVDSSLVIENLQLETVSVAIRNMQDVVLEGAEQPIVVPAWGQGHMYVPTGPTQNQGLITPNMRPTSLTVGSKFYQRSKPQYSSLPVSSFQSVRDGGALGDGTSDDTAALQSTILDAVQQDTVIFFDAGTYKITDTLYIPASAKIVGESYAVIMAAGALFSNMSNPHVVVQVGKPGEVGAVEWSDMIVSTQGPMAGAILIEWNLAANETPSGMWDVHTRIGGFTGSELQLEQCPPTPSIVTPPATPNASCIAAFMAMHITQSGLGLYVENCWLWTADHDLDSANNDMVTVYSGRGLNVESQGPIWLVGLSVEHHTLYQYQFVGAKDVFIGFAQSETPYYQPNPNATLPFPFVGLLHDPDFSNTGQYAVNNADAWGLRVINTSNFLYYTGGHWSYFNNYSTSCNGYHSCQTQIVSLEGGLSNVNIYNLLTIGAESMVVMDGMTLARPEDNPGPFPAIINVLHIGGGDNVGWIHDGEWLGYADVDFGSIGATEFIARVSSGVAAGITGAIQVALESPAASPIGYFNVTNTGGWQSWETISTNISIVTGQHTVYLIFASSQSDDFVNINWFTFSSR</sequence>
<feature type="chain" id="PRO_5002162963" evidence="2">
    <location>
        <begin position="29"/>
        <end position="886"/>
    </location>
</feature>
<gene>
    <name evidence="4" type="ORF">OIDMADRAFT_45666</name>
</gene>
<evidence type="ECO:0000256" key="1">
    <source>
        <dbReference type="ARBA" id="ARBA00022729"/>
    </source>
</evidence>
<dbReference type="CDD" id="cd04084">
    <property type="entry name" value="CBM6_xylanase-like"/>
    <property type="match status" value="1"/>
</dbReference>
<reference evidence="4 5" key="1">
    <citation type="submission" date="2014-04" db="EMBL/GenBank/DDBJ databases">
        <authorList>
            <consortium name="DOE Joint Genome Institute"/>
            <person name="Kuo A."/>
            <person name="Martino E."/>
            <person name="Perotto S."/>
            <person name="Kohler A."/>
            <person name="Nagy L.G."/>
            <person name="Floudas D."/>
            <person name="Copeland A."/>
            <person name="Barry K.W."/>
            <person name="Cichocki N."/>
            <person name="Veneault-Fourrey C."/>
            <person name="LaButti K."/>
            <person name="Lindquist E.A."/>
            <person name="Lipzen A."/>
            <person name="Lundell T."/>
            <person name="Morin E."/>
            <person name="Murat C."/>
            <person name="Sun H."/>
            <person name="Tunlid A."/>
            <person name="Henrissat B."/>
            <person name="Grigoriev I.V."/>
            <person name="Hibbett D.S."/>
            <person name="Martin F."/>
            <person name="Nordberg H.P."/>
            <person name="Cantor M.N."/>
            <person name="Hua S.X."/>
        </authorList>
    </citation>
    <scope>NUCLEOTIDE SEQUENCE [LARGE SCALE GENOMIC DNA]</scope>
    <source>
        <strain evidence="4 5">Zn</strain>
    </source>
</reference>
<dbReference type="PROSITE" id="PS51175">
    <property type="entry name" value="CBM6"/>
    <property type="match status" value="1"/>
</dbReference>
<dbReference type="Proteomes" id="UP000054321">
    <property type="component" value="Unassembled WGS sequence"/>
</dbReference>
<keyword evidence="5" id="KW-1185">Reference proteome</keyword>
<feature type="domain" description="CBM6" evidence="3">
    <location>
        <begin position="741"/>
        <end position="884"/>
    </location>
</feature>
<dbReference type="SMART" id="SM00606">
    <property type="entry name" value="CBD_IV"/>
    <property type="match status" value="1"/>
</dbReference>
<dbReference type="SUPFAM" id="SSF51126">
    <property type="entry name" value="Pectin lyase-like"/>
    <property type="match status" value="2"/>
</dbReference>
<organism evidence="4 5">
    <name type="scientific">Oidiodendron maius (strain Zn)</name>
    <dbReference type="NCBI Taxonomy" id="913774"/>
    <lineage>
        <taxon>Eukaryota</taxon>
        <taxon>Fungi</taxon>
        <taxon>Dikarya</taxon>
        <taxon>Ascomycota</taxon>
        <taxon>Pezizomycotina</taxon>
        <taxon>Leotiomycetes</taxon>
        <taxon>Leotiomycetes incertae sedis</taxon>
        <taxon>Myxotrichaceae</taxon>
        <taxon>Oidiodendron</taxon>
    </lineage>
</organism>
<dbReference type="STRING" id="913774.A0A0C3CYJ8"/>
<name>A0A0C3CYJ8_OIDMZ</name>
<dbReference type="HOGENOM" id="CLU_002540_2_2_1"/>
<dbReference type="InterPro" id="IPR039279">
    <property type="entry name" value="QRT3-like"/>
</dbReference>
<dbReference type="InterPro" id="IPR008979">
    <property type="entry name" value="Galactose-bd-like_sf"/>
</dbReference>
<dbReference type="Gene3D" id="2.160.20.10">
    <property type="entry name" value="Single-stranded right-handed beta-helix, Pectin lyase-like"/>
    <property type="match status" value="2"/>
</dbReference>
<reference evidence="5" key="2">
    <citation type="submission" date="2015-01" db="EMBL/GenBank/DDBJ databases">
        <title>Evolutionary Origins and Diversification of the Mycorrhizal Mutualists.</title>
        <authorList>
            <consortium name="DOE Joint Genome Institute"/>
            <consortium name="Mycorrhizal Genomics Consortium"/>
            <person name="Kohler A."/>
            <person name="Kuo A."/>
            <person name="Nagy L.G."/>
            <person name="Floudas D."/>
            <person name="Copeland A."/>
            <person name="Barry K.W."/>
            <person name="Cichocki N."/>
            <person name="Veneault-Fourrey C."/>
            <person name="LaButti K."/>
            <person name="Lindquist E.A."/>
            <person name="Lipzen A."/>
            <person name="Lundell T."/>
            <person name="Morin E."/>
            <person name="Murat C."/>
            <person name="Riley R."/>
            <person name="Ohm R."/>
            <person name="Sun H."/>
            <person name="Tunlid A."/>
            <person name="Henrissat B."/>
            <person name="Grigoriev I.V."/>
            <person name="Hibbett D.S."/>
            <person name="Martin F."/>
        </authorList>
    </citation>
    <scope>NUCLEOTIDE SEQUENCE [LARGE SCALE GENOMIC DNA]</scope>
    <source>
        <strain evidence="5">Zn</strain>
    </source>
</reference>
<dbReference type="GO" id="GO:0004650">
    <property type="term" value="F:polygalacturonase activity"/>
    <property type="evidence" value="ECO:0007669"/>
    <property type="project" value="InterPro"/>
</dbReference>
<dbReference type="EMBL" id="KN832889">
    <property type="protein sequence ID" value="KIM94752.1"/>
    <property type="molecule type" value="Genomic_DNA"/>
</dbReference>
<evidence type="ECO:0000313" key="4">
    <source>
        <dbReference type="EMBL" id="KIM94752.1"/>
    </source>
</evidence>
<dbReference type="InterPro" id="IPR005084">
    <property type="entry name" value="CBM6"/>
</dbReference>
<dbReference type="Gene3D" id="2.60.120.260">
    <property type="entry name" value="Galactose-binding domain-like"/>
    <property type="match status" value="1"/>
</dbReference>
<dbReference type="InParanoid" id="A0A0C3CYJ8"/>
<dbReference type="FunFam" id="2.160.20.10:FF:000023">
    <property type="entry name" value="Exo-beta-1,3-glucanase Exg0"/>
    <property type="match status" value="1"/>
</dbReference>
<accession>A0A0C3CYJ8</accession>
<evidence type="ECO:0000256" key="2">
    <source>
        <dbReference type="SAM" id="SignalP"/>
    </source>
</evidence>
<dbReference type="InterPro" id="IPR011050">
    <property type="entry name" value="Pectin_lyase_fold/virulence"/>
</dbReference>
<dbReference type="InterPro" id="IPR006584">
    <property type="entry name" value="Cellulose-bd_IV"/>
</dbReference>
<dbReference type="CDD" id="cd23668">
    <property type="entry name" value="GH55_beta13glucanase-like"/>
    <property type="match status" value="1"/>
</dbReference>
<dbReference type="SUPFAM" id="SSF49785">
    <property type="entry name" value="Galactose-binding domain-like"/>
    <property type="match status" value="1"/>
</dbReference>
<feature type="signal peptide" evidence="2">
    <location>
        <begin position="1"/>
        <end position="28"/>
    </location>
</feature>
<protein>
    <submittedName>
        <fullName evidence="4">Carbohydrate-binding module family 6 protein</fullName>
    </submittedName>
</protein>
<dbReference type="OrthoDB" id="1046782at2759"/>
<dbReference type="AlphaFoldDB" id="A0A0C3CYJ8"/>
<keyword evidence="1 2" id="KW-0732">Signal</keyword>
<dbReference type="PANTHER" id="PTHR33928:SF2">
    <property type="entry name" value="PECTATE LYASE SUPERFAMILY PROTEIN DOMAIN-CONTAINING PROTEIN-RELATED"/>
    <property type="match status" value="1"/>
</dbReference>
<dbReference type="GO" id="GO:0030246">
    <property type="term" value="F:carbohydrate binding"/>
    <property type="evidence" value="ECO:0007669"/>
    <property type="project" value="InterPro"/>
</dbReference>
<dbReference type="PANTHER" id="PTHR33928">
    <property type="entry name" value="POLYGALACTURONASE QRT3"/>
    <property type="match status" value="1"/>
</dbReference>
<evidence type="ECO:0000259" key="3">
    <source>
        <dbReference type="PROSITE" id="PS51175"/>
    </source>
</evidence>
<dbReference type="InterPro" id="IPR012334">
    <property type="entry name" value="Pectin_lyas_fold"/>
</dbReference>
<evidence type="ECO:0000313" key="5">
    <source>
        <dbReference type="Proteomes" id="UP000054321"/>
    </source>
</evidence>
<proteinExistence type="predicted"/>
<dbReference type="Pfam" id="PF12708">
    <property type="entry name" value="Pect-lyase_RHGA_epim"/>
    <property type="match status" value="2"/>
</dbReference>